<evidence type="ECO:0000313" key="7">
    <source>
        <dbReference type="Proteomes" id="UP000605201"/>
    </source>
</evidence>
<evidence type="ECO:0000259" key="5">
    <source>
        <dbReference type="PROSITE" id="PS50110"/>
    </source>
</evidence>
<dbReference type="InterPro" id="IPR051685">
    <property type="entry name" value="Ycf3/AcsC/BcsC/TPR_MFPF"/>
</dbReference>
<dbReference type="PANTHER" id="PTHR44943">
    <property type="entry name" value="CELLULOSE SYNTHASE OPERON PROTEIN C"/>
    <property type="match status" value="1"/>
</dbReference>
<comment type="caution">
    <text evidence="3">Lacks conserved residue(s) required for the propagation of feature annotation.</text>
</comment>
<evidence type="ECO:0000256" key="1">
    <source>
        <dbReference type="ARBA" id="ARBA00022737"/>
    </source>
</evidence>
<dbReference type="InterPro" id="IPR011990">
    <property type="entry name" value="TPR-like_helical_dom_sf"/>
</dbReference>
<evidence type="ECO:0000256" key="2">
    <source>
        <dbReference type="ARBA" id="ARBA00022803"/>
    </source>
</evidence>
<keyword evidence="1" id="KW-0677">Repeat</keyword>
<feature type="domain" description="Response regulatory" evidence="5">
    <location>
        <begin position="6"/>
        <end position="123"/>
    </location>
</feature>
<comment type="caution">
    <text evidence="6">The sequence shown here is derived from an EMBL/GenBank/DDBJ whole genome shotgun (WGS) entry which is preliminary data.</text>
</comment>
<dbReference type="InterPro" id="IPR011006">
    <property type="entry name" value="CheY-like_superfamily"/>
</dbReference>
<dbReference type="AlphaFoldDB" id="A0A8J6P863"/>
<accession>A0A8J6P863</accession>
<dbReference type="InterPro" id="IPR019734">
    <property type="entry name" value="TPR_rpt"/>
</dbReference>
<reference evidence="6 7" key="1">
    <citation type="submission" date="2020-08" db="EMBL/GenBank/DDBJ databases">
        <title>Bridging the membrane lipid divide: bacteria of the FCB group superphylum have the potential to synthesize archaeal ether lipids.</title>
        <authorList>
            <person name="Villanueva L."/>
            <person name="Von Meijenfeldt F.A.B."/>
            <person name="Westbye A.B."/>
            <person name="Yadav S."/>
            <person name="Hopmans E.C."/>
            <person name="Dutilh B.E."/>
            <person name="Sinninghe Damste J.S."/>
        </authorList>
    </citation>
    <scope>NUCLEOTIDE SEQUENCE [LARGE SCALE GENOMIC DNA]</scope>
    <source>
        <strain evidence="6">NIOZ-UU17</strain>
    </source>
</reference>
<dbReference type="Gene3D" id="1.25.40.10">
    <property type="entry name" value="Tetratricopeptide repeat domain"/>
    <property type="match status" value="2"/>
</dbReference>
<dbReference type="Pfam" id="PF00072">
    <property type="entry name" value="Response_reg"/>
    <property type="match status" value="1"/>
</dbReference>
<dbReference type="PANTHER" id="PTHR44943:SF8">
    <property type="entry name" value="TPR REPEAT-CONTAINING PROTEIN MJ0263"/>
    <property type="match status" value="1"/>
</dbReference>
<evidence type="ECO:0000313" key="6">
    <source>
        <dbReference type="EMBL" id="MBC8434382.1"/>
    </source>
</evidence>
<feature type="repeat" description="TPR" evidence="4">
    <location>
        <begin position="201"/>
        <end position="234"/>
    </location>
</feature>
<dbReference type="Pfam" id="PF13414">
    <property type="entry name" value="TPR_11"/>
    <property type="match status" value="1"/>
</dbReference>
<protein>
    <submittedName>
        <fullName evidence="6">Tetratricopeptide repeat protein</fullName>
    </submittedName>
</protein>
<dbReference type="Gene3D" id="3.40.50.2300">
    <property type="match status" value="1"/>
</dbReference>
<dbReference type="PROSITE" id="PS50110">
    <property type="entry name" value="RESPONSE_REGULATORY"/>
    <property type="match status" value="1"/>
</dbReference>
<name>A0A8J6P863_9BACT</name>
<proteinExistence type="predicted"/>
<dbReference type="PROSITE" id="PS50293">
    <property type="entry name" value="TPR_REGION"/>
    <property type="match status" value="3"/>
</dbReference>
<dbReference type="SUPFAM" id="SSF48452">
    <property type="entry name" value="TPR-like"/>
    <property type="match status" value="1"/>
</dbReference>
<dbReference type="Proteomes" id="UP000605201">
    <property type="component" value="Unassembled WGS sequence"/>
</dbReference>
<feature type="repeat" description="TPR" evidence="4">
    <location>
        <begin position="289"/>
        <end position="322"/>
    </location>
</feature>
<dbReference type="SMART" id="SM00028">
    <property type="entry name" value="TPR"/>
    <property type="match status" value="4"/>
</dbReference>
<sequence length="337" mass="38311">MGKNLTVLLADENHVALEELAKIFKSLGFTNIIQSDNAGNAWTMIQLKELECVVSAWEMKEMSGLALLRIVRSSDRFFNLPVFLMHSSYTKGMVVLAGQEGVTGLVVTPFSADSIKKKMESLKFPVLDPHQKEAEKSLQDALQLIESENYETAVGILENLVKIEENAEYYYNLGYVKTAQGNYSEAIQAFRKATAIDRLFAKAYEGMGRAYQKIGKPEEAEKFMIRAADIHMSRENVEEAEMVLDEIREINPNTVNIYNSFGVLYRKKGDFKKALFNYKKAIVIHPERARIHYNIGRLYIEMKDPETAKSYFMQALKLEPDFDDAREVLDAIDLGAF</sequence>
<feature type="repeat" description="TPR" evidence="4">
    <location>
        <begin position="255"/>
        <end position="288"/>
    </location>
</feature>
<dbReference type="PROSITE" id="PS50005">
    <property type="entry name" value="TPR"/>
    <property type="match status" value="4"/>
</dbReference>
<feature type="repeat" description="TPR" evidence="4">
    <location>
        <begin position="167"/>
        <end position="200"/>
    </location>
</feature>
<dbReference type="EMBL" id="JACNIG010000428">
    <property type="protein sequence ID" value="MBC8434382.1"/>
    <property type="molecule type" value="Genomic_DNA"/>
</dbReference>
<dbReference type="SUPFAM" id="SSF52172">
    <property type="entry name" value="CheY-like"/>
    <property type="match status" value="1"/>
</dbReference>
<dbReference type="InterPro" id="IPR001789">
    <property type="entry name" value="Sig_transdc_resp-reg_receiver"/>
</dbReference>
<organism evidence="6 7">
    <name type="scientific">Candidatus Desulfatibia vada</name>
    <dbReference type="NCBI Taxonomy" id="2841696"/>
    <lineage>
        <taxon>Bacteria</taxon>
        <taxon>Pseudomonadati</taxon>
        <taxon>Thermodesulfobacteriota</taxon>
        <taxon>Desulfobacteria</taxon>
        <taxon>Desulfobacterales</taxon>
        <taxon>Desulfobacterales incertae sedis</taxon>
        <taxon>Candidatus Desulfatibia</taxon>
    </lineage>
</organism>
<dbReference type="SMART" id="SM00448">
    <property type="entry name" value="REC"/>
    <property type="match status" value="1"/>
</dbReference>
<dbReference type="Pfam" id="PF13181">
    <property type="entry name" value="TPR_8"/>
    <property type="match status" value="2"/>
</dbReference>
<evidence type="ECO:0000256" key="4">
    <source>
        <dbReference type="PROSITE-ProRule" id="PRU00339"/>
    </source>
</evidence>
<dbReference type="GO" id="GO:0000160">
    <property type="term" value="P:phosphorelay signal transduction system"/>
    <property type="evidence" value="ECO:0007669"/>
    <property type="project" value="InterPro"/>
</dbReference>
<keyword evidence="2 4" id="KW-0802">TPR repeat</keyword>
<evidence type="ECO:0000256" key="3">
    <source>
        <dbReference type="PROSITE-ProRule" id="PRU00169"/>
    </source>
</evidence>
<gene>
    <name evidence="6" type="ORF">H8D96_20940</name>
</gene>